<dbReference type="Pfam" id="PF17419">
    <property type="entry name" value="MauJ"/>
    <property type="match status" value="1"/>
</dbReference>
<organism evidence="1 2">
    <name type="scientific">Bordetella parapertussis (strain Bpp5)</name>
    <dbReference type="NCBI Taxonomy" id="1208660"/>
    <lineage>
        <taxon>Bacteria</taxon>
        <taxon>Pseudomonadati</taxon>
        <taxon>Pseudomonadota</taxon>
        <taxon>Betaproteobacteria</taxon>
        <taxon>Burkholderiales</taxon>
        <taxon>Alcaligenaceae</taxon>
        <taxon>Bordetella</taxon>
    </lineage>
</organism>
<accession>K0MA75</accession>
<evidence type="ECO:0000313" key="2">
    <source>
        <dbReference type="Proteomes" id="UP000008035"/>
    </source>
</evidence>
<dbReference type="AlphaFoldDB" id="K0MA75"/>
<dbReference type="InterPro" id="IPR035383">
    <property type="entry name" value="MauJ"/>
</dbReference>
<dbReference type="HOGENOM" id="CLU_672437_0_0_4"/>
<dbReference type="KEGG" id="bpar:BN117_0485"/>
<dbReference type="RefSeq" id="WP_015038839.1">
    <property type="nucleotide sequence ID" value="NC_018828.1"/>
</dbReference>
<dbReference type="Proteomes" id="UP000008035">
    <property type="component" value="Chromosome"/>
</dbReference>
<sequence>MTKPYLRDFRAEATALLKTPGNWVVAGIETHLPWPKVDQVVTFGGRDFVMQAATESSEPSIAFNAQPYQLSLREAREQILRFASALAWRENSKIEVFSWVGGGLPHGVGKFRGIVIQDFFEPNGLPDTDNEIALCALAFYREGLSIGNPFFAFLSFYKTIATIHRKGAERGSWIKQALGKLHTDDAKKRIKELGHPDVDIGTYLYQEGRNAIAHAELESFINPDRVADHERIHKDIPVIQGLAAIAIEEGFSLYNRQRAKSILEGSVYGFRAALKPDQLDAVLSNAPIGENQQVDLPDRITLVARRGGSFFAFEAMAVSELHQADGGFLAFFTNADKTIQVCLGVDIREDELRTDLIEGLGVRVDRSSRAGVEREILMLKFQRCVLINGRVEVWDEEINQLIACTKPYIPVNVTVNYQWYEEQIAELEKLLATLS</sequence>
<evidence type="ECO:0000313" key="1">
    <source>
        <dbReference type="EMBL" id="CCJ47818.1"/>
    </source>
</evidence>
<proteinExistence type="predicted"/>
<gene>
    <name evidence="1" type="ordered locus">BN117_0485</name>
</gene>
<protein>
    <submittedName>
        <fullName evidence="1">Uncharacterized protein</fullName>
    </submittedName>
</protein>
<name>K0MA75_BORPB</name>
<dbReference type="EMBL" id="HE965803">
    <property type="protein sequence ID" value="CCJ47818.1"/>
    <property type="molecule type" value="Genomic_DNA"/>
</dbReference>
<reference evidence="1 2" key="1">
    <citation type="journal article" date="2012" name="BMC Genomics">
        <title>Comparative genomics of the classical Bordetella subspecies: the evolution and exchange of virulence-associated diversity amongst closely related pathogens.</title>
        <authorList>
            <person name="Park J."/>
            <person name="Zhang Y."/>
            <person name="Buboltz A.M."/>
            <person name="Zhang X."/>
            <person name="Schuster S.C."/>
            <person name="Ahuja U."/>
            <person name="Liu M."/>
            <person name="Miller J.F."/>
            <person name="Sebaihia M."/>
            <person name="Bentley S.D."/>
            <person name="Parkhill J."/>
            <person name="Harvill E.T."/>
        </authorList>
    </citation>
    <scope>NUCLEOTIDE SEQUENCE [LARGE SCALE GENOMIC DNA]</scope>
    <source>
        <strain evidence="1 2">Bpp5</strain>
    </source>
</reference>